<comment type="catalytic activity">
    <reaction evidence="5">
        <text>diphosphate + H2O = 2 phosphate + H(+)</text>
        <dbReference type="Rhea" id="RHEA:24576"/>
        <dbReference type="ChEBI" id="CHEBI:15377"/>
        <dbReference type="ChEBI" id="CHEBI:15378"/>
        <dbReference type="ChEBI" id="CHEBI:33019"/>
        <dbReference type="ChEBI" id="CHEBI:43474"/>
        <dbReference type="EC" id="3.6.1.1"/>
    </reaction>
</comment>
<dbReference type="EC" id="3.6.1.1" evidence="5"/>
<dbReference type="EMBL" id="PFWY01000107">
    <property type="protein sequence ID" value="PJA40276.1"/>
    <property type="molecule type" value="Genomic_DNA"/>
</dbReference>
<feature type="binding site" evidence="5">
    <location>
        <position position="55"/>
    </location>
    <ligand>
        <name>substrate</name>
    </ligand>
</feature>
<dbReference type="CDD" id="cd00412">
    <property type="entry name" value="pyrophosphatase"/>
    <property type="match status" value="1"/>
</dbReference>
<accession>A0A2M7X275</accession>
<keyword evidence="2 5" id="KW-0479">Metal-binding</keyword>
<evidence type="ECO:0000313" key="6">
    <source>
        <dbReference type="EMBL" id="PJA40276.1"/>
    </source>
</evidence>
<protein>
    <recommendedName>
        <fullName evidence="5">Inorganic pyrophosphatase</fullName>
        <ecNumber evidence="5">3.6.1.1</ecNumber>
    </recommendedName>
    <alternativeName>
        <fullName evidence="5">Pyrophosphate phospho-hydrolase</fullName>
        <shortName evidence="5">PPase</shortName>
    </alternativeName>
</protein>
<keyword evidence="3 5" id="KW-0378">Hydrolase</keyword>
<feature type="binding site" evidence="5">
    <location>
        <position position="71"/>
    </location>
    <ligand>
        <name>Mg(2+)</name>
        <dbReference type="ChEBI" id="CHEBI:18420"/>
        <label>1</label>
    </ligand>
</feature>
<name>A0A2M7X275_UNCKA</name>
<dbReference type="PROSITE" id="PS00387">
    <property type="entry name" value="PPASE"/>
    <property type="match status" value="1"/>
</dbReference>
<comment type="caution">
    <text evidence="6">The sequence shown here is derived from an EMBL/GenBank/DDBJ whole genome shotgun (WGS) entry which is preliminary data.</text>
</comment>
<dbReference type="InterPro" id="IPR008162">
    <property type="entry name" value="Pyrophosphatase"/>
</dbReference>
<dbReference type="Proteomes" id="UP000230683">
    <property type="component" value="Unassembled WGS sequence"/>
</dbReference>
<dbReference type="Gene3D" id="3.90.80.10">
    <property type="entry name" value="Inorganic pyrophosphatase"/>
    <property type="match status" value="1"/>
</dbReference>
<dbReference type="AlphaFoldDB" id="A0A2M7X275"/>
<gene>
    <name evidence="5" type="primary">ppa</name>
    <name evidence="6" type="ORF">CO178_02435</name>
</gene>
<keyword evidence="5" id="KW-0963">Cytoplasm</keyword>
<sequence>MNLFHDIKQDKAPEILKLLVEISRGDFVKYEYNHEYGVLEVDRVLHGPVFYPVVYADVPQTWNKHDGDPLDAVIYTSGNIIPGALVYGRVVGVMGMTDNGEKDDKIICVNNKDPRWDFVKDIEDMPAHELKDLKTFMETYKYAQTGPGTVEITGFRPKSEAYQLISESMEEYKVKFSA</sequence>
<comment type="subcellular location">
    <subcellularLocation>
        <location evidence="5">Cytoplasm</location>
    </subcellularLocation>
</comment>
<dbReference type="SUPFAM" id="SSF50324">
    <property type="entry name" value="Inorganic pyrophosphatase"/>
    <property type="match status" value="1"/>
</dbReference>
<comment type="cofactor">
    <cofactor evidence="1 5">
        <name>Mg(2+)</name>
        <dbReference type="ChEBI" id="CHEBI:18420"/>
    </cofactor>
</comment>
<dbReference type="GO" id="GO:0006796">
    <property type="term" value="P:phosphate-containing compound metabolic process"/>
    <property type="evidence" value="ECO:0007669"/>
    <property type="project" value="InterPro"/>
</dbReference>
<evidence type="ECO:0000256" key="1">
    <source>
        <dbReference type="ARBA" id="ARBA00001946"/>
    </source>
</evidence>
<feature type="binding site" evidence="5">
    <location>
        <position position="29"/>
    </location>
    <ligand>
        <name>substrate</name>
    </ligand>
</feature>
<evidence type="ECO:0000256" key="4">
    <source>
        <dbReference type="ARBA" id="ARBA00022842"/>
    </source>
</evidence>
<feature type="binding site" evidence="5">
    <location>
        <position position="43"/>
    </location>
    <ligand>
        <name>substrate</name>
    </ligand>
</feature>
<keyword evidence="4 5" id="KW-0460">Magnesium</keyword>
<evidence type="ECO:0000256" key="3">
    <source>
        <dbReference type="ARBA" id="ARBA00022801"/>
    </source>
</evidence>
<evidence type="ECO:0000256" key="5">
    <source>
        <dbReference type="HAMAP-Rule" id="MF_00209"/>
    </source>
</evidence>
<feature type="binding site" evidence="5">
    <location>
        <position position="140"/>
    </location>
    <ligand>
        <name>substrate</name>
    </ligand>
</feature>
<evidence type="ECO:0000256" key="2">
    <source>
        <dbReference type="ARBA" id="ARBA00022723"/>
    </source>
</evidence>
<dbReference type="PANTHER" id="PTHR10286">
    <property type="entry name" value="INORGANIC PYROPHOSPHATASE"/>
    <property type="match status" value="1"/>
</dbReference>
<dbReference type="HAMAP" id="MF_00209">
    <property type="entry name" value="Inorganic_PPase"/>
    <property type="match status" value="1"/>
</dbReference>
<organism evidence="6 7">
    <name type="scientific">candidate division WWE3 bacterium CG_4_9_14_3_um_filter_34_6</name>
    <dbReference type="NCBI Taxonomy" id="1975079"/>
    <lineage>
        <taxon>Bacteria</taxon>
        <taxon>Katanobacteria</taxon>
    </lineage>
</organism>
<comment type="similarity">
    <text evidence="5">Belongs to the PPase family.</text>
</comment>
<comment type="subunit">
    <text evidence="5">Homohexamer.</text>
</comment>
<dbReference type="GO" id="GO:0000287">
    <property type="term" value="F:magnesium ion binding"/>
    <property type="evidence" value="ECO:0007669"/>
    <property type="project" value="UniProtKB-UniRule"/>
</dbReference>
<dbReference type="GO" id="GO:0005737">
    <property type="term" value="C:cytoplasm"/>
    <property type="evidence" value="ECO:0007669"/>
    <property type="project" value="UniProtKB-SubCell"/>
</dbReference>
<feature type="binding site" evidence="5">
    <location>
        <position position="71"/>
    </location>
    <ligand>
        <name>Mg(2+)</name>
        <dbReference type="ChEBI" id="CHEBI:18420"/>
        <label>2</label>
    </ligand>
</feature>
<feature type="binding site" evidence="5">
    <location>
        <position position="103"/>
    </location>
    <ligand>
        <name>Mg(2+)</name>
        <dbReference type="ChEBI" id="CHEBI:18420"/>
        <label>1</label>
    </ligand>
</feature>
<proteinExistence type="inferred from homology"/>
<dbReference type="InterPro" id="IPR036649">
    <property type="entry name" value="Pyrophosphatase_sf"/>
</dbReference>
<dbReference type="Pfam" id="PF00719">
    <property type="entry name" value="Pyrophosphatase"/>
    <property type="match status" value="1"/>
</dbReference>
<feature type="binding site" evidence="5">
    <location>
        <position position="66"/>
    </location>
    <ligand>
        <name>Mg(2+)</name>
        <dbReference type="ChEBI" id="CHEBI:18420"/>
        <label>1</label>
    </ligand>
</feature>
<comment type="function">
    <text evidence="5">Catalyzes the hydrolysis of inorganic pyrophosphate (PPi) forming two phosphate ions.</text>
</comment>
<dbReference type="GO" id="GO:0004427">
    <property type="term" value="F:inorganic diphosphate phosphatase activity"/>
    <property type="evidence" value="ECO:0007669"/>
    <property type="project" value="UniProtKB-UniRule"/>
</dbReference>
<evidence type="ECO:0000313" key="7">
    <source>
        <dbReference type="Proteomes" id="UP000230683"/>
    </source>
</evidence>
<reference evidence="7" key="1">
    <citation type="submission" date="2017-09" db="EMBL/GenBank/DDBJ databases">
        <title>Depth-based differentiation of microbial function through sediment-hosted aquifers and enrichment of novel symbionts in the deep terrestrial subsurface.</title>
        <authorList>
            <person name="Probst A.J."/>
            <person name="Ladd B."/>
            <person name="Jarett J.K."/>
            <person name="Geller-Mcgrath D.E."/>
            <person name="Sieber C.M.K."/>
            <person name="Emerson J.B."/>
            <person name="Anantharaman K."/>
            <person name="Thomas B.C."/>
            <person name="Malmstrom R."/>
            <person name="Stieglmeier M."/>
            <person name="Klingl A."/>
            <person name="Woyke T."/>
            <person name="Ryan C.M."/>
            <person name="Banfield J.F."/>
        </authorList>
    </citation>
    <scope>NUCLEOTIDE SEQUENCE [LARGE SCALE GENOMIC DNA]</scope>
</reference>